<evidence type="ECO:0000313" key="2">
    <source>
        <dbReference type="Proteomes" id="UP001150217"/>
    </source>
</evidence>
<gene>
    <name evidence="1" type="ORF">C8R41DRAFT_849328</name>
</gene>
<dbReference type="EMBL" id="JANVFT010000081">
    <property type="protein sequence ID" value="KAJ4473226.1"/>
    <property type="molecule type" value="Genomic_DNA"/>
</dbReference>
<evidence type="ECO:0000313" key="1">
    <source>
        <dbReference type="EMBL" id="KAJ4473226.1"/>
    </source>
</evidence>
<name>A0ABQ8V694_9AGAR</name>
<dbReference type="Proteomes" id="UP001150217">
    <property type="component" value="Unassembled WGS sequence"/>
</dbReference>
<organism evidence="1 2">
    <name type="scientific">Lentinula lateritia</name>
    <dbReference type="NCBI Taxonomy" id="40482"/>
    <lineage>
        <taxon>Eukaryota</taxon>
        <taxon>Fungi</taxon>
        <taxon>Dikarya</taxon>
        <taxon>Basidiomycota</taxon>
        <taxon>Agaricomycotina</taxon>
        <taxon>Agaricomycetes</taxon>
        <taxon>Agaricomycetidae</taxon>
        <taxon>Agaricales</taxon>
        <taxon>Marasmiineae</taxon>
        <taxon>Omphalotaceae</taxon>
        <taxon>Lentinula</taxon>
    </lineage>
</organism>
<keyword evidence="2" id="KW-1185">Reference proteome</keyword>
<proteinExistence type="predicted"/>
<comment type="caution">
    <text evidence="1">The sequence shown here is derived from an EMBL/GenBank/DDBJ whole genome shotgun (WGS) entry which is preliminary data.</text>
</comment>
<reference evidence="1" key="1">
    <citation type="submission" date="2022-08" db="EMBL/GenBank/DDBJ databases">
        <title>A Global Phylogenomic Analysis of the Shiitake Genus Lentinula.</title>
        <authorList>
            <consortium name="DOE Joint Genome Institute"/>
            <person name="Sierra-Patev S."/>
            <person name="Min B."/>
            <person name="Naranjo-Ortiz M."/>
            <person name="Looney B."/>
            <person name="Konkel Z."/>
            <person name="Slot J.C."/>
            <person name="Sakamoto Y."/>
            <person name="Steenwyk J.L."/>
            <person name="Rokas A."/>
            <person name="Carro J."/>
            <person name="Camarero S."/>
            <person name="Ferreira P."/>
            <person name="Molpeceres G."/>
            <person name="Ruiz-Duenas F.J."/>
            <person name="Serrano A."/>
            <person name="Henrissat B."/>
            <person name="Drula E."/>
            <person name="Hughes K.W."/>
            <person name="Mata J.L."/>
            <person name="Ishikawa N.K."/>
            <person name="Vargas-Isla R."/>
            <person name="Ushijima S."/>
            <person name="Smith C.A."/>
            <person name="Ahrendt S."/>
            <person name="Andreopoulos W."/>
            <person name="He G."/>
            <person name="Labutti K."/>
            <person name="Lipzen A."/>
            <person name="Ng V."/>
            <person name="Riley R."/>
            <person name="Sandor L."/>
            <person name="Barry K."/>
            <person name="Martinez A.T."/>
            <person name="Xiao Y."/>
            <person name="Gibbons J.G."/>
            <person name="Terashima K."/>
            <person name="Grigoriev I.V."/>
            <person name="Hibbett D.S."/>
        </authorList>
    </citation>
    <scope>NUCLEOTIDE SEQUENCE</scope>
    <source>
        <strain evidence="1">RHP3577 ss4</strain>
    </source>
</reference>
<sequence>MPWTFFYSVDSSRQSSNVPQDHYWLLLARCIYKCDPSDCNWNDSDNGSILSATFLREKLGRSQEEKNNKAAFQFCGHFLEV</sequence>
<protein>
    <submittedName>
        <fullName evidence="1">Uncharacterized protein</fullName>
    </submittedName>
</protein>
<accession>A0ABQ8V694</accession>